<dbReference type="SUPFAM" id="SSF56672">
    <property type="entry name" value="DNA/RNA polymerases"/>
    <property type="match status" value="1"/>
</dbReference>
<sequence length="843" mass="97597">MFRQGVTKIVYEAWSRFKKMLWNCSKHDILRHIQVHTFYHGLTDGGKDKLDHLNGGSFLSETIAKCHNLLNNLVANHYEKNLEWATPLKSVIIRKFQNNPYSNTYNPGWRQHPNFSWSNNQGQGSAPRFQQGVLRQVQQPIQEKKPSLEEMLMQFMASTSSRKQTKMKGKEVISEENKKEVEASFEISKHITLQLLFPQRPQNFKKLHINILFAEAFEQMPSYVKFMKDILSKKRRLGDYEMVTLTEEYSVIIQNKLPPKLKDPGSFTIPNAIGTHFSKRASCNLRASINLIPYSIYRTLRLGKAKPISITLQLADRSLTYLKKVIEYILVKVDKFIFPADFIVLDIEVNSEIPIIHERPFLATSRTLIDVKKGELTMRVQDQQIMFNVFKAMKFPNESNECFSISIFDNLAGREAFTERPLDLVEHALLDTLDASKCFKPKGVESLERTAPSKVLKPLIEEPPTLELKHIPNHLRYVYLGESDTLPVIIQSSLSDVQVEKLLRVLKDHKGTIEWIIADIRGINPSFCMQKYFLKMIKTLCGKSKKAESHHEGSERNFYCFLDGYSGYNQIAIASEYQEKTIFTCLYVYRNSFDEYLNNLSLVLKRCEDINLVLKWKKIPLYGTRGIVLGHKVCNTCIEIDKAKLKTIEKLALPTSVKGIRSFLGHAGFYRSFIKDFSKISKPLCNLLEKDVPFKFDDAYLHAFNELKGRLIFAPIITILDWAFLFELCVMQKRFLFKQCFDNILRYCVPEVEINDILKQCHASPYGVHFQGDKIAAKILQSGFYWPTLFKDAHSFVANCERCHRIGNISKRYEMPLNTILEVELFNVWGIDFMGLFVPPPFW</sequence>
<dbReference type="FunFam" id="3.30.70.270:FF:000020">
    <property type="entry name" value="Transposon Tf2-6 polyprotein-like Protein"/>
    <property type="match status" value="1"/>
</dbReference>
<gene>
    <name evidence="2" type="ORF">CDL12_16562</name>
</gene>
<dbReference type="PANTHER" id="PTHR33067:SF39">
    <property type="entry name" value="TRANSCRIPTION FACTOR INTERACTOR AND REGULATOR CCHC(ZN) FAMILY"/>
    <property type="match status" value="1"/>
</dbReference>
<evidence type="ECO:0000313" key="3">
    <source>
        <dbReference type="Proteomes" id="UP000231279"/>
    </source>
</evidence>
<dbReference type="AlphaFoldDB" id="A0A2G9GZZ4"/>
<comment type="caution">
    <text evidence="2">The sequence shown here is derived from an EMBL/GenBank/DDBJ whole genome shotgun (WGS) entry which is preliminary data.</text>
</comment>
<dbReference type="InterPro" id="IPR043128">
    <property type="entry name" value="Rev_trsase/Diguanyl_cyclase"/>
</dbReference>
<name>A0A2G9GZZ4_9LAMI</name>
<keyword evidence="2" id="KW-0808">Transferase</keyword>
<dbReference type="EC" id="2.7.7.7" evidence="2"/>
<dbReference type="Pfam" id="PF17921">
    <property type="entry name" value="Integrase_H2C2"/>
    <property type="match status" value="1"/>
</dbReference>
<dbReference type="Gene3D" id="1.10.340.70">
    <property type="match status" value="1"/>
</dbReference>
<dbReference type="Gene3D" id="3.30.70.270">
    <property type="match status" value="2"/>
</dbReference>
<accession>A0A2G9GZZ4</accession>
<dbReference type="EMBL" id="NKXS01003108">
    <property type="protein sequence ID" value="PIN10844.1"/>
    <property type="molecule type" value="Genomic_DNA"/>
</dbReference>
<keyword evidence="3" id="KW-1185">Reference proteome</keyword>
<feature type="domain" description="Integrase zinc-binding" evidence="1">
    <location>
        <begin position="749"/>
        <end position="805"/>
    </location>
</feature>
<dbReference type="GO" id="GO:0003887">
    <property type="term" value="F:DNA-directed DNA polymerase activity"/>
    <property type="evidence" value="ECO:0007669"/>
    <property type="project" value="UniProtKB-KW"/>
</dbReference>
<dbReference type="OrthoDB" id="10055717at2759"/>
<keyword evidence="2" id="KW-0239">DNA-directed DNA polymerase</keyword>
<dbReference type="STRING" id="429701.A0A2G9GZZ4"/>
<dbReference type="InterPro" id="IPR041588">
    <property type="entry name" value="Integrase_H2C2"/>
</dbReference>
<reference evidence="3" key="1">
    <citation type="journal article" date="2018" name="Gigascience">
        <title>Genome assembly of the Pink Ipe (Handroanthus impetiginosus, Bignoniaceae), a highly valued, ecologically keystone Neotropical timber forest tree.</title>
        <authorList>
            <person name="Silva-Junior O.B."/>
            <person name="Grattapaglia D."/>
            <person name="Novaes E."/>
            <person name="Collevatti R.G."/>
        </authorList>
    </citation>
    <scope>NUCLEOTIDE SEQUENCE [LARGE SCALE GENOMIC DNA]</scope>
    <source>
        <strain evidence="3">cv. UFG-1</strain>
    </source>
</reference>
<dbReference type="Proteomes" id="UP000231279">
    <property type="component" value="Unassembled WGS sequence"/>
</dbReference>
<protein>
    <submittedName>
        <fullName evidence="2">DNA-directed DNA polymerase</fullName>
        <ecNumber evidence="2">2.7.7.7</ecNumber>
    </submittedName>
</protein>
<evidence type="ECO:0000313" key="2">
    <source>
        <dbReference type="EMBL" id="PIN10844.1"/>
    </source>
</evidence>
<organism evidence="2 3">
    <name type="scientific">Handroanthus impetiginosus</name>
    <dbReference type="NCBI Taxonomy" id="429701"/>
    <lineage>
        <taxon>Eukaryota</taxon>
        <taxon>Viridiplantae</taxon>
        <taxon>Streptophyta</taxon>
        <taxon>Embryophyta</taxon>
        <taxon>Tracheophyta</taxon>
        <taxon>Spermatophyta</taxon>
        <taxon>Magnoliopsida</taxon>
        <taxon>eudicotyledons</taxon>
        <taxon>Gunneridae</taxon>
        <taxon>Pentapetalae</taxon>
        <taxon>asterids</taxon>
        <taxon>lamiids</taxon>
        <taxon>Lamiales</taxon>
        <taxon>Bignoniaceae</taxon>
        <taxon>Crescentiina</taxon>
        <taxon>Tabebuia alliance</taxon>
        <taxon>Handroanthus</taxon>
    </lineage>
</organism>
<dbReference type="PANTHER" id="PTHR33067">
    <property type="entry name" value="RNA-DIRECTED DNA POLYMERASE-RELATED"/>
    <property type="match status" value="1"/>
</dbReference>
<dbReference type="Gene3D" id="2.40.70.10">
    <property type="entry name" value="Acid Proteases"/>
    <property type="match status" value="1"/>
</dbReference>
<keyword evidence="2" id="KW-0548">Nucleotidyltransferase</keyword>
<dbReference type="InterPro" id="IPR043502">
    <property type="entry name" value="DNA/RNA_pol_sf"/>
</dbReference>
<evidence type="ECO:0000259" key="1">
    <source>
        <dbReference type="Pfam" id="PF17921"/>
    </source>
</evidence>
<proteinExistence type="predicted"/>
<dbReference type="InterPro" id="IPR021109">
    <property type="entry name" value="Peptidase_aspartic_dom_sf"/>
</dbReference>